<dbReference type="InterPro" id="IPR000210">
    <property type="entry name" value="BTB/POZ_dom"/>
</dbReference>
<comment type="caution">
    <text evidence="2">The sequence shown here is derived from an EMBL/GenBank/DDBJ whole genome shotgun (WGS) entry which is preliminary data.</text>
</comment>
<sequence length="397" mass="45133">MHAQFVHSVDLDVERFKFRAVHPFATVYLHYSFSWNLEFMKRTMKHGQMVTKSEKKALKVIQLSISLRPSTRAVTPRLPMSATAVFHLRVLNEDRTLFSSMRSAVLRFEFSSESEFYGFRADGDAKFVAFVSSALLSNYRKRYTFEFVCSVKMLVSEFGVVETAASQPSVCQTSVKNFVAKAENNLVLQCIDGKLLSNRELLFVASVFFRNLFLSRPQREVVFLHFNVASVELALSFLLYGYLPLQTDLSPNIANQIVILSKQFECVNFPQLASLIQDHGCKQASRDAPENDLHTAVEWLLLSAEQQLHELWLVTSAKLVTVFWDDYLADYADKMVFVGICQYNQSLRLRLPTGTSSSSVVFTKVSTHLTSVFFLSDFRKKALNKNLLNSPALSAVF</sequence>
<name>A0A8S1GNE1_9PELO</name>
<protein>
    <recommendedName>
        <fullName evidence="1">BTB domain-containing protein</fullName>
    </recommendedName>
</protein>
<dbReference type="PROSITE" id="PS50097">
    <property type="entry name" value="BTB"/>
    <property type="match status" value="1"/>
</dbReference>
<evidence type="ECO:0000313" key="2">
    <source>
        <dbReference type="EMBL" id="CAD6184103.1"/>
    </source>
</evidence>
<gene>
    <name evidence="2" type="ORF">CAUJ_LOCUS22</name>
</gene>
<dbReference type="AlphaFoldDB" id="A0A8S1GNE1"/>
<dbReference type="Proteomes" id="UP000835052">
    <property type="component" value="Unassembled WGS sequence"/>
</dbReference>
<keyword evidence="3" id="KW-1185">Reference proteome</keyword>
<feature type="domain" description="BTB" evidence="1">
    <location>
        <begin position="184"/>
        <end position="247"/>
    </location>
</feature>
<dbReference type="EMBL" id="CAJGYM010000001">
    <property type="protein sequence ID" value="CAD6184103.1"/>
    <property type="molecule type" value="Genomic_DNA"/>
</dbReference>
<evidence type="ECO:0000259" key="1">
    <source>
        <dbReference type="PROSITE" id="PS50097"/>
    </source>
</evidence>
<accession>A0A8S1GNE1</accession>
<evidence type="ECO:0000313" key="3">
    <source>
        <dbReference type="Proteomes" id="UP000835052"/>
    </source>
</evidence>
<organism evidence="2 3">
    <name type="scientific">Caenorhabditis auriculariae</name>
    <dbReference type="NCBI Taxonomy" id="2777116"/>
    <lineage>
        <taxon>Eukaryota</taxon>
        <taxon>Metazoa</taxon>
        <taxon>Ecdysozoa</taxon>
        <taxon>Nematoda</taxon>
        <taxon>Chromadorea</taxon>
        <taxon>Rhabditida</taxon>
        <taxon>Rhabditina</taxon>
        <taxon>Rhabditomorpha</taxon>
        <taxon>Rhabditoidea</taxon>
        <taxon>Rhabditidae</taxon>
        <taxon>Peloderinae</taxon>
        <taxon>Caenorhabditis</taxon>
    </lineage>
</organism>
<proteinExistence type="predicted"/>
<reference evidence="2" key="1">
    <citation type="submission" date="2020-10" db="EMBL/GenBank/DDBJ databases">
        <authorList>
            <person name="Kikuchi T."/>
        </authorList>
    </citation>
    <scope>NUCLEOTIDE SEQUENCE</scope>
    <source>
        <strain evidence="2">NKZ352</strain>
    </source>
</reference>